<dbReference type="InterPro" id="IPR040976">
    <property type="entry name" value="Pkinase_fungal"/>
</dbReference>
<feature type="compositionally biased region" description="Basic and acidic residues" evidence="1">
    <location>
        <begin position="700"/>
        <end position="715"/>
    </location>
</feature>
<feature type="compositionally biased region" description="Low complexity" evidence="1">
    <location>
        <begin position="18"/>
        <end position="40"/>
    </location>
</feature>
<dbReference type="Gene3D" id="1.10.510.10">
    <property type="entry name" value="Transferase(Phosphotransferase) domain 1"/>
    <property type="match status" value="1"/>
</dbReference>
<dbReference type="PROSITE" id="PS00109">
    <property type="entry name" value="PROTEIN_KINASE_TYR"/>
    <property type="match status" value="1"/>
</dbReference>
<dbReference type="OrthoDB" id="5584477at2759"/>
<sequence>MSDEQPLPFLDSDCSEEPQPTTRTGQSQQSTAASSSASPSLLEDTPMKSSSNGGENGYRNVSEEEDAVEAELGDSIFEQETMAERIFAGKVASDSDIDAFLEECDQYDYQTKRWSVPNTKKEADLYDPLMSVIESILDHFGYTNDDKRTIHNTHRKKIPHEVVGEGKRLSTSPDFLVTGTGKNFPREEAKEDKPLAYAHCVSPIEIKTEANRSFKSDLWQIGVYARQCFVSQRNRFYVLCPIITQSHLQLFIFHRSGVHHSLRINFHEEACAFVRIILGVCSIDDELVGFDTRIYYDSQGQRFMRTVNKKNKPVKYPLAEFEALFMRRTIKGRGTCCWSVKKRDKSLLVKDSWRHPSRPSEIGYLKQLVNLEGVVQLVAYEQEEMKISDFPVFEWMSEDDRKAFRKQDRAFTRITIKWSGRGLSKFETGLEILTALRDAIAGHRNMLNSGILHRDVSINNIVIGKRRHKSRVGKRGVLIDLDMAIFVKRLKSLIGQDFRTGTRAFQSANVLYSYGTGTFSRPHSHLDDLESFFHVLCWICFKYVRPGQKLPNIPQILSFWDHEDHRIAYMAKKTFFSDPLTDRKTGVVSDFFGAPFRKLLENLHAFFRPYACELLAAPPPLTTILSTSEEDYKTVLAMFDEAIAQVAGLSTSPGLPIPSPAAPVTPRRHAPPPPPPPPPQAGPSRVSHTSKNSSSSRKRGSAEVDHVVDPADSPKLKRQRNSYKPKTPSSLSQSIGPSQEDDNEDDE</sequence>
<dbReference type="InterPro" id="IPR011009">
    <property type="entry name" value="Kinase-like_dom_sf"/>
</dbReference>
<feature type="domain" description="Fungal-type protein kinase" evidence="2">
    <location>
        <begin position="187"/>
        <end position="540"/>
    </location>
</feature>
<feature type="compositionally biased region" description="Polar residues" evidence="1">
    <location>
        <begin position="724"/>
        <end position="737"/>
    </location>
</feature>
<reference evidence="3" key="1">
    <citation type="submission" date="2022-07" db="EMBL/GenBank/DDBJ databases">
        <title>Genome Sequence of Agrocybe chaxingu.</title>
        <authorList>
            <person name="Buettner E."/>
        </authorList>
    </citation>
    <scope>NUCLEOTIDE SEQUENCE</scope>
    <source>
        <strain evidence="3">MP-N11</strain>
    </source>
</reference>
<dbReference type="AlphaFoldDB" id="A0A9W8MUQ3"/>
<evidence type="ECO:0000313" key="4">
    <source>
        <dbReference type="Proteomes" id="UP001148786"/>
    </source>
</evidence>
<dbReference type="Pfam" id="PF17667">
    <property type="entry name" value="Pkinase_fungal"/>
    <property type="match status" value="1"/>
</dbReference>
<feature type="region of interest" description="Disordered" evidence="1">
    <location>
        <begin position="1"/>
        <end position="69"/>
    </location>
</feature>
<feature type="region of interest" description="Disordered" evidence="1">
    <location>
        <begin position="650"/>
        <end position="747"/>
    </location>
</feature>
<evidence type="ECO:0000259" key="2">
    <source>
        <dbReference type="Pfam" id="PF17667"/>
    </source>
</evidence>
<dbReference type="EMBL" id="JANKHO010000973">
    <property type="protein sequence ID" value="KAJ3504711.1"/>
    <property type="molecule type" value="Genomic_DNA"/>
</dbReference>
<dbReference type="Proteomes" id="UP001148786">
    <property type="component" value="Unassembled WGS sequence"/>
</dbReference>
<dbReference type="PANTHER" id="PTHR38248:SF2">
    <property type="entry name" value="FUNK1 11"/>
    <property type="match status" value="1"/>
</dbReference>
<comment type="caution">
    <text evidence="3">The sequence shown here is derived from an EMBL/GenBank/DDBJ whole genome shotgun (WGS) entry which is preliminary data.</text>
</comment>
<dbReference type="InterPro" id="IPR008266">
    <property type="entry name" value="Tyr_kinase_AS"/>
</dbReference>
<feature type="compositionally biased region" description="Low complexity" evidence="1">
    <location>
        <begin position="682"/>
        <end position="695"/>
    </location>
</feature>
<evidence type="ECO:0000256" key="1">
    <source>
        <dbReference type="SAM" id="MobiDB-lite"/>
    </source>
</evidence>
<dbReference type="GO" id="GO:0004672">
    <property type="term" value="F:protein kinase activity"/>
    <property type="evidence" value="ECO:0007669"/>
    <property type="project" value="InterPro"/>
</dbReference>
<keyword evidence="4" id="KW-1185">Reference proteome</keyword>
<evidence type="ECO:0000313" key="3">
    <source>
        <dbReference type="EMBL" id="KAJ3504711.1"/>
    </source>
</evidence>
<dbReference type="PANTHER" id="PTHR38248">
    <property type="entry name" value="FUNK1 6"/>
    <property type="match status" value="1"/>
</dbReference>
<organism evidence="3 4">
    <name type="scientific">Agrocybe chaxingu</name>
    <dbReference type="NCBI Taxonomy" id="84603"/>
    <lineage>
        <taxon>Eukaryota</taxon>
        <taxon>Fungi</taxon>
        <taxon>Dikarya</taxon>
        <taxon>Basidiomycota</taxon>
        <taxon>Agaricomycotina</taxon>
        <taxon>Agaricomycetes</taxon>
        <taxon>Agaricomycetidae</taxon>
        <taxon>Agaricales</taxon>
        <taxon>Agaricineae</taxon>
        <taxon>Strophariaceae</taxon>
        <taxon>Agrocybe</taxon>
    </lineage>
</organism>
<name>A0A9W8MUQ3_9AGAR</name>
<feature type="compositionally biased region" description="Pro residues" evidence="1">
    <location>
        <begin position="671"/>
        <end position="681"/>
    </location>
</feature>
<accession>A0A9W8MUQ3</accession>
<gene>
    <name evidence="3" type="ORF">NLJ89_g7794</name>
</gene>
<dbReference type="SUPFAM" id="SSF56112">
    <property type="entry name" value="Protein kinase-like (PK-like)"/>
    <property type="match status" value="1"/>
</dbReference>
<protein>
    <recommendedName>
        <fullName evidence="2">Fungal-type protein kinase domain-containing protein</fullName>
    </recommendedName>
</protein>
<proteinExistence type="predicted"/>